<proteinExistence type="inferred from homology"/>
<sequence length="538" mass="60933">MWSVHACAYYSVIGMVLLLSCFARLESQIWSHTHHSSHSIQPLHLERLSFSDRIVYRRQEFNRKILIPGSASEQSNAVQLQQEPISHSLVSSQEPSSAFSQELLLQFNGSKADDIDHVCRGKRIYIYDLPPEFNSDLVARCRYGITSWLNFCPHTSNDGLGATLDSGEKLPWKFAPPGLTTTTTTAVPDDAFTQGWYKTDPYMLELIFHSRLQSYPCRTSNSAIADVFFIPYYTGLDALRYLYNTTEQTDTHGVKLVAWFKENAGEKWTLNGGNDHFMVLGRTSWDFDVVTDGAESWGTGICSLPPMKNVTGLFLERKPWLENEQAVPYPTSFHPSAPELSHWLAKVRSIERRSLFAFAGATRAHLKDSIRSRLLQQCSGSVACSLINCHQLQCSHNPKPIMNVFLQSKFCLQPRGDTPTRRSTFDGMIAGCIPVFFHEHSAYTQYTLHFPADRNSYSVYIPEERIMSGASIEAELLNFSEEKIQRMRETIVSFIPKLLYTRHSSEAGFQSVQGDAFDTTIEGVLKKVATYKDRVKLS</sequence>
<keyword evidence="7" id="KW-1185">Reference proteome</keyword>
<dbReference type="PANTHER" id="PTHR11062">
    <property type="entry name" value="EXOSTOSIN HEPARAN SULFATE GLYCOSYLTRANSFERASE -RELATED"/>
    <property type="match status" value="1"/>
</dbReference>
<name>A0ABP1BM26_9BRYO</name>
<protein>
    <recommendedName>
        <fullName evidence="5">Exostosin GT47 domain-containing protein</fullName>
    </recommendedName>
</protein>
<evidence type="ECO:0000256" key="1">
    <source>
        <dbReference type="ARBA" id="ARBA00004323"/>
    </source>
</evidence>
<evidence type="ECO:0000256" key="4">
    <source>
        <dbReference type="ARBA" id="ARBA00023034"/>
    </source>
</evidence>
<dbReference type="PANTHER" id="PTHR11062:SF58">
    <property type="entry name" value="XYLOGLUCAN GALACTOSYLTRANSFERASE GT19-RELATED"/>
    <property type="match status" value="1"/>
</dbReference>
<evidence type="ECO:0000313" key="6">
    <source>
        <dbReference type="EMBL" id="CAK9876857.1"/>
    </source>
</evidence>
<keyword evidence="3" id="KW-0735">Signal-anchor</keyword>
<dbReference type="InterPro" id="IPR004263">
    <property type="entry name" value="Exostosin"/>
</dbReference>
<evidence type="ECO:0000259" key="5">
    <source>
        <dbReference type="Pfam" id="PF03016"/>
    </source>
</evidence>
<evidence type="ECO:0000256" key="3">
    <source>
        <dbReference type="ARBA" id="ARBA00022968"/>
    </source>
</evidence>
<feature type="domain" description="Exostosin GT47" evidence="5">
    <location>
        <begin position="119"/>
        <end position="475"/>
    </location>
</feature>
<comment type="subcellular location">
    <subcellularLocation>
        <location evidence="1">Golgi apparatus membrane</location>
        <topology evidence="1">Single-pass type II membrane protein</topology>
    </subcellularLocation>
</comment>
<gene>
    <name evidence="6" type="ORF">CSSPJE1EN2_LOCUS18899</name>
</gene>
<evidence type="ECO:0000256" key="2">
    <source>
        <dbReference type="ARBA" id="ARBA00010271"/>
    </source>
</evidence>
<dbReference type="Proteomes" id="UP001497522">
    <property type="component" value="Chromosome 5"/>
</dbReference>
<organism evidence="6 7">
    <name type="scientific">Sphagnum jensenii</name>
    <dbReference type="NCBI Taxonomy" id="128206"/>
    <lineage>
        <taxon>Eukaryota</taxon>
        <taxon>Viridiplantae</taxon>
        <taxon>Streptophyta</taxon>
        <taxon>Embryophyta</taxon>
        <taxon>Bryophyta</taxon>
        <taxon>Sphagnophytina</taxon>
        <taxon>Sphagnopsida</taxon>
        <taxon>Sphagnales</taxon>
        <taxon>Sphagnaceae</taxon>
        <taxon>Sphagnum</taxon>
    </lineage>
</organism>
<keyword evidence="3" id="KW-0812">Transmembrane</keyword>
<comment type="similarity">
    <text evidence="2">Belongs to the glycosyltransferase 47 family.</text>
</comment>
<reference evidence="6" key="1">
    <citation type="submission" date="2024-03" db="EMBL/GenBank/DDBJ databases">
        <authorList>
            <consortium name="ELIXIR-Norway"/>
            <consortium name="Elixir Norway"/>
        </authorList>
    </citation>
    <scope>NUCLEOTIDE SEQUENCE</scope>
</reference>
<keyword evidence="4" id="KW-0333">Golgi apparatus</keyword>
<dbReference type="EMBL" id="OZ023706">
    <property type="protein sequence ID" value="CAK9876857.1"/>
    <property type="molecule type" value="Genomic_DNA"/>
</dbReference>
<accession>A0ABP1BM26</accession>
<dbReference type="InterPro" id="IPR040911">
    <property type="entry name" value="Exostosin_GT47"/>
</dbReference>
<evidence type="ECO:0000313" key="7">
    <source>
        <dbReference type="Proteomes" id="UP001497522"/>
    </source>
</evidence>
<dbReference type="Pfam" id="PF03016">
    <property type="entry name" value="Exostosin_GT47"/>
    <property type="match status" value="1"/>
</dbReference>